<comment type="caution">
    <text evidence="2">The sequence shown here is derived from an EMBL/GenBank/DDBJ whole genome shotgun (WGS) entry which is preliminary data.</text>
</comment>
<dbReference type="EMBL" id="VSIV01000332">
    <property type="protein sequence ID" value="TYB32522.1"/>
    <property type="molecule type" value="Genomic_DNA"/>
</dbReference>
<gene>
    <name evidence="2" type="ORF">FXF49_11100</name>
</gene>
<evidence type="ECO:0000313" key="3">
    <source>
        <dbReference type="Proteomes" id="UP000323337"/>
    </source>
</evidence>
<organism evidence="2 3">
    <name type="scientific">Flexistipes sinusarabici</name>
    <dbReference type="NCBI Taxonomy" id="2352"/>
    <lineage>
        <taxon>Bacteria</taxon>
        <taxon>Pseudomonadati</taxon>
        <taxon>Deferribacterota</taxon>
        <taxon>Deferribacteres</taxon>
        <taxon>Deferribacterales</taxon>
        <taxon>Flexistipitaceae</taxon>
        <taxon>Flexistipes</taxon>
    </lineage>
</organism>
<dbReference type="AlphaFoldDB" id="A0A5D0MJG8"/>
<sequence>MKESVKKWVSFAEEDLKMAELAFNEKIFNQTCFHAQQCIEKLLKSLIIQCGKIQPRSHKIADLLMLTEGIFAEPFKKELLLLDRFYIPTRYPDTLPGILESGLPSETDAKEALETARKCYEIVIKNLN</sequence>
<dbReference type="RefSeq" id="WP_303701968.1">
    <property type="nucleotide sequence ID" value="NZ_VSIV01000332.1"/>
</dbReference>
<dbReference type="PROSITE" id="PS50910">
    <property type="entry name" value="HEPN"/>
    <property type="match status" value="1"/>
</dbReference>
<accession>A0A5D0MJG8</accession>
<reference evidence="2 3" key="1">
    <citation type="submission" date="2019-08" db="EMBL/GenBank/DDBJ databases">
        <title>Genomic characterization of a novel candidate phylum (ARYD3) from a high temperature, high salinity tertiary oil reservoir in north central Oklahoma, USA.</title>
        <authorList>
            <person name="Youssef N.H."/>
            <person name="Yadav A."/>
            <person name="Elshahed M.S."/>
        </authorList>
    </citation>
    <scope>NUCLEOTIDE SEQUENCE [LARGE SCALE GENOMIC DNA]</scope>
    <source>
        <strain evidence="2">ARYD1</strain>
    </source>
</reference>
<dbReference type="SUPFAM" id="SSF81593">
    <property type="entry name" value="Nucleotidyltransferase substrate binding subunit/domain"/>
    <property type="match status" value="1"/>
</dbReference>
<dbReference type="InterPro" id="IPR007842">
    <property type="entry name" value="HEPN_dom"/>
</dbReference>
<dbReference type="Pfam" id="PF05168">
    <property type="entry name" value="HEPN"/>
    <property type="match status" value="1"/>
</dbReference>
<proteinExistence type="predicted"/>
<dbReference type="Gene3D" id="1.20.120.330">
    <property type="entry name" value="Nucleotidyltransferases domain 2"/>
    <property type="match status" value="1"/>
</dbReference>
<dbReference type="SMART" id="SM00748">
    <property type="entry name" value="HEPN"/>
    <property type="match status" value="1"/>
</dbReference>
<feature type="domain" description="HEPN" evidence="1">
    <location>
        <begin position="9"/>
        <end position="119"/>
    </location>
</feature>
<dbReference type="Proteomes" id="UP000323337">
    <property type="component" value="Unassembled WGS sequence"/>
</dbReference>
<protein>
    <submittedName>
        <fullName evidence="2">HEPN domain-containing protein</fullName>
    </submittedName>
</protein>
<evidence type="ECO:0000259" key="1">
    <source>
        <dbReference type="PROSITE" id="PS50910"/>
    </source>
</evidence>
<evidence type="ECO:0000313" key="2">
    <source>
        <dbReference type="EMBL" id="TYB32522.1"/>
    </source>
</evidence>
<name>A0A5D0MJG8_FLESI</name>